<dbReference type="InterPro" id="IPR036890">
    <property type="entry name" value="HATPase_C_sf"/>
</dbReference>
<dbReference type="Pfam" id="PF00072">
    <property type="entry name" value="Response_reg"/>
    <property type="match status" value="1"/>
</dbReference>
<evidence type="ECO:0000313" key="15">
    <source>
        <dbReference type="Proteomes" id="UP001597541"/>
    </source>
</evidence>
<dbReference type="PROSITE" id="PS50109">
    <property type="entry name" value="HIS_KIN"/>
    <property type="match status" value="1"/>
</dbReference>
<organism evidence="14 15">
    <name type="scientific">Paenibacillus gansuensis</name>
    <dbReference type="NCBI Taxonomy" id="306542"/>
    <lineage>
        <taxon>Bacteria</taxon>
        <taxon>Bacillati</taxon>
        <taxon>Bacillota</taxon>
        <taxon>Bacilli</taxon>
        <taxon>Bacillales</taxon>
        <taxon>Paenibacillaceae</taxon>
        <taxon>Paenibacillus</taxon>
    </lineage>
</organism>
<dbReference type="InterPro" id="IPR004358">
    <property type="entry name" value="Sig_transdc_His_kin-like_C"/>
</dbReference>
<dbReference type="Pfam" id="PF00512">
    <property type="entry name" value="HisKA"/>
    <property type="match status" value="1"/>
</dbReference>
<gene>
    <name evidence="14" type="ORF">ACFSUF_14240</name>
</gene>
<dbReference type="CDD" id="cd17546">
    <property type="entry name" value="REC_hyHK_CKI1_RcsC-like"/>
    <property type="match status" value="1"/>
</dbReference>
<evidence type="ECO:0000256" key="5">
    <source>
        <dbReference type="ARBA" id="ARBA00022741"/>
    </source>
</evidence>
<accession>A0ABW5PG65</accession>
<dbReference type="PANTHER" id="PTHR45339:SF1">
    <property type="entry name" value="HYBRID SIGNAL TRANSDUCTION HISTIDINE KINASE J"/>
    <property type="match status" value="1"/>
</dbReference>
<evidence type="ECO:0000259" key="12">
    <source>
        <dbReference type="PROSITE" id="PS50112"/>
    </source>
</evidence>
<dbReference type="RefSeq" id="WP_377603612.1">
    <property type="nucleotide sequence ID" value="NZ_JBHUME010000008.1"/>
</dbReference>
<feature type="domain" description="PAS" evidence="12">
    <location>
        <begin position="393"/>
        <end position="461"/>
    </location>
</feature>
<feature type="domain" description="PAC" evidence="13">
    <location>
        <begin position="209"/>
        <end position="261"/>
    </location>
</feature>
<dbReference type="InterPro" id="IPR005467">
    <property type="entry name" value="His_kinase_dom"/>
</dbReference>
<evidence type="ECO:0000256" key="4">
    <source>
        <dbReference type="ARBA" id="ARBA00022679"/>
    </source>
</evidence>
<keyword evidence="4" id="KW-0808">Transferase</keyword>
<keyword evidence="6" id="KW-0418">Kinase</keyword>
<dbReference type="PROSITE" id="PS50113">
    <property type="entry name" value="PAC"/>
    <property type="match status" value="2"/>
</dbReference>
<dbReference type="CDD" id="cd16922">
    <property type="entry name" value="HATPase_EvgS-ArcB-TorS-like"/>
    <property type="match status" value="1"/>
</dbReference>
<dbReference type="Gene3D" id="1.10.287.130">
    <property type="match status" value="1"/>
</dbReference>
<name>A0ABW5PG65_9BACL</name>
<evidence type="ECO:0000259" key="10">
    <source>
        <dbReference type="PROSITE" id="PS50109"/>
    </source>
</evidence>
<keyword evidence="3 9" id="KW-0597">Phosphoprotein</keyword>
<dbReference type="CDD" id="cd00082">
    <property type="entry name" value="HisKA"/>
    <property type="match status" value="1"/>
</dbReference>
<dbReference type="InterPro" id="IPR000700">
    <property type="entry name" value="PAS-assoc_C"/>
</dbReference>
<dbReference type="SMART" id="SM00448">
    <property type="entry name" value="REC"/>
    <property type="match status" value="1"/>
</dbReference>
<sequence>MILASEESLFRQAFAHAPFGIALFSKSNGTWHKVNPALSSLAGFEPGVLEGLTFDSIFVEDLHYIEKLIEKEFPRTVTLQLRHKQGNVIQVPASLTWLEHEGEPGILFTIQLPLTVPNGTPPLAVESTGLQQNREKILAIAQRISQSGTWSWDIPNSMLYYSDEIRRIFNYALQPVETSPEVFASLVHPDDIEHVTEAIMEVIESGKSGESTVKIVLPGAGLKVVHLIWEVTRNPEGEPAHLIGMAQDVTDHWRMEQRLREREQHYKSLFDNNPAAVYSMNLNGDYLTANANLEKITGYTLEELIGMYWGPIVHPKDLAKTQYHFGEAVKGTPQSYDLTIIHKDGHHVEINSTNIPIIVEDEIVGVFGITSDITERIRRTEQIEKLSYEHTLILNAVSEGIFGLDDGGRVILANPAGARLIGLPAAGIIGQPLASLIQETSQDGMFFAWNEMPLQKAVADQSVLLHKETVFWRKDGSSFLADYQITPLWDKGEYKGAVAVFHDITGEKEIIKAKESAEQADRAKSEFLAIMSHELRTPMNGIIGMADLLSDTELSEEQRSYTDTIMQSSDSLLHILNEILDYSKIEAGQMTLTEEEMHLPSVIGSVAELFAPKVGGKGLTLDWDMDERVSKYILGDTGRLRQILINLVGNSVKFTDEGYIRVSVSLADTPFGESKFLKFKVTDTGIGIPLEMQSRLFQSFSQLHPEINRKYGGTGLGLAICKKLVELMGGEIGAESEAGAGSVFHFTLPYRVPGRLSKPEFTKPVYVPASPEPSKKEEAFGPLSILLADDNDVNRRLLLAILRRFGYTAECAVNGREALLTAQNRHFELILMDLQMPIMDGLEATAEILKLQPEEGLYPYITAVTAFAQNKDKEMCLAAGMADFISKPVFSSEVERVLKACAERKARSLTSP</sequence>
<evidence type="ECO:0000256" key="2">
    <source>
        <dbReference type="ARBA" id="ARBA00012438"/>
    </source>
</evidence>
<keyword evidence="8" id="KW-0902">Two-component regulatory system</keyword>
<dbReference type="Pfam" id="PF13426">
    <property type="entry name" value="PAS_9"/>
    <property type="match status" value="2"/>
</dbReference>
<dbReference type="InterPro" id="IPR035965">
    <property type="entry name" value="PAS-like_dom_sf"/>
</dbReference>
<dbReference type="SMART" id="SM00387">
    <property type="entry name" value="HATPase_c"/>
    <property type="match status" value="1"/>
</dbReference>
<evidence type="ECO:0000259" key="13">
    <source>
        <dbReference type="PROSITE" id="PS50113"/>
    </source>
</evidence>
<comment type="catalytic activity">
    <reaction evidence="1">
        <text>ATP + protein L-histidine = ADP + protein N-phospho-L-histidine.</text>
        <dbReference type="EC" id="2.7.13.3"/>
    </reaction>
</comment>
<dbReference type="EMBL" id="JBHUME010000008">
    <property type="protein sequence ID" value="MFD2613588.1"/>
    <property type="molecule type" value="Genomic_DNA"/>
</dbReference>
<feature type="domain" description="PAC" evidence="13">
    <location>
        <begin position="334"/>
        <end position="385"/>
    </location>
</feature>
<keyword evidence="5" id="KW-0547">Nucleotide-binding</keyword>
<dbReference type="PROSITE" id="PS50112">
    <property type="entry name" value="PAS"/>
    <property type="match status" value="3"/>
</dbReference>
<dbReference type="PRINTS" id="PR00344">
    <property type="entry name" value="BCTRLSENSOR"/>
</dbReference>
<dbReference type="InterPro" id="IPR013655">
    <property type="entry name" value="PAS_fold_3"/>
</dbReference>
<dbReference type="Gene3D" id="3.30.450.20">
    <property type="entry name" value="PAS domain"/>
    <property type="match status" value="4"/>
</dbReference>
<dbReference type="InterPro" id="IPR011006">
    <property type="entry name" value="CheY-like_superfamily"/>
</dbReference>
<feature type="domain" description="PAS" evidence="12">
    <location>
        <begin position="133"/>
        <end position="206"/>
    </location>
</feature>
<dbReference type="InterPro" id="IPR003594">
    <property type="entry name" value="HATPase_dom"/>
</dbReference>
<dbReference type="PANTHER" id="PTHR45339">
    <property type="entry name" value="HYBRID SIGNAL TRANSDUCTION HISTIDINE KINASE J"/>
    <property type="match status" value="1"/>
</dbReference>
<dbReference type="Pfam" id="PF08447">
    <property type="entry name" value="PAS_3"/>
    <property type="match status" value="2"/>
</dbReference>
<dbReference type="InterPro" id="IPR001789">
    <property type="entry name" value="Sig_transdc_resp-reg_receiver"/>
</dbReference>
<dbReference type="Pfam" id="PF02518">
    <property type="entry name" value="HATPase_c"/>
    <property type="match status" value="1"/>
</dbReference>
<evidence type="ECO:0000313" key="14">
    <source>
        <dbReference type="EMBL" id="MFD2613588.1"/>
    </source>
</evidence>
<dbReference type="EC" id="2.7.13.3" evidence="2"/>
<dbReference type="SUPFAM" id="SSF55874">
    <property type="entry name" value="ATPase domain of HSP90 chaperone/DNA topoisomerase II/histidine kinase"/>
    <property type="match status" value="1"/>
</dbReference>
<dbReference type="Proteomes" id="UP001597541">
    <property type="component" value="Unassembled WGS sequence"/>
</dbReference>
<dbReference type="PROSITE" id="PS50110">
    <property type="entry name" value="RESPONSE_REGULATORY"/>
    <property type="match status" value="1"/>
</dbReference>
<dbReference type="SUPFAM" id="SSF52172">
    <property type="entry name" value="CheY-like"/>
    <property type="match status" value="1"/>
</dbReference>
<evidence type="ECO:0000256" key="9">
    <source>
        <dbReference type="PROSITE-ProRule" id="PRU00169"/>
    </source>
</evidence>
<dbReference type="InterPro" id="IPR036097">
    <property type="entry name" value="HisK_dim/P_sf"/>
</dbReference>
<dbReference type="SMART" id="SM00388">
    <property type="entry name" value="HisKA"/>
    <property type="match status" value="1"/>
</dbReference>
<dbReference type="InterPro" id="IPR003661">
    <property type="entry name" value="HisK_dim/P_dom"/>
</dbReference>
<feature type="domain" description="PAS" evidence="12">
    <location>
        <begin position="262"/>
        <end position="332"/>
    </location>
</feature>
<dbReference type="InterPro" id="IPR001610">
    <property type="entry name" value="PAC"/>
</dbReference>
<evidence type="ECO:0000256" key="6">
    <source>
        <dbReference type="ARBA" id="ARBA00022777"/>
    </source>
</evidence>
<evidence type="ECO:0000259" key="11">
    <source>
        <dbReference type="PROSITE" id="PS50110"/>
    </source>
</evidence>
<feature type="domain" description="Histidine kinase" evidence="10">
    <location>
        <begin position="530"/>
        <end position="752"/>
    </location>
</feature>
<proteinExistence type="predicted"/>
<keyword evidence="15" id="KW-1185">Reference proteome</keyword>
<feature type="domain" description="Response regulatory" evidence="11">
    <location>
        <begin position="784"/>
        <end position="902"/>
    </location>
</feature>
<dbReference type="Gene3D" id="3.30.565.10">
    <property type="entry name" value="Histidine kinase-like ATPase, C-terminal domain"/>
    <property type="match status" value="1"/>
</dbReference>
<dbReference type="SMART" id="SM00091">
    <property type="entry name" value="PAS"/>
    <property type="match status" value="4"/>
</dbReference>
<feature type="modified residue" description="4-aspartylphosphate" evidence="9">
    <location>
        <position position="833"/>
    </location>
</feature>
<evidence type="ECO:0000256" key="3">
    <source>
        <dbReference type="ARBA" id="ARBA00022553"/>
    </source>
</evidence>
<reference evidence="15" key="1">
    <citation type="journal article" date="2019" name="Int. J. Syst. Evol. Microbiol.">
        <title>The Global Catalogue of Microorganisms (GCM) 10K type strain sequencing project: providing services to taxonomists for standard genome sequencing and annotation.</title>
        <authorList>
            <consortium name="The Broad Institute Genomics Platform"/>
            <consortium name="The Broad Institute Genome Sequencing Center for Infectious Disease"/>
            <person name="Wu L."/>
            <person name="Ma J."/>
        </authorList>
    </citation>
    <scope>NUCLEOTIDE SEQUENCE [LARGE SCALE GENOMIC DNA]</scope>
    <source>
        <strain evidence="15">KCTC 3950</strain>
    </source>
</reference>
<evidence type="ECO:0000256" key="1">
    <source>
        <dbReference type="ARBA" id="ARBA00000085"/>
    </source>
</evidence>
<dbReference type="SUPFAM" id="SSF55785">
    <property type="entry name" value="PYP-like sensor domain (PAS domain)"/>
    <property type="match status" value="4"/>
</dbReference>
<evidence type="ECO:0000256" key="7">
    <source>
        <dbReference type="ARBA" id="ARBA00022840"/>
    </source>
</evidence>
<evidence type="ECO:0000256" key="8">
    <source>
        <dbReference type="ARBA" id="ARBA00023012"/>
    </source>
</evidence>
<dbReference type="CDD" id="cd00130">
    <property type="entry name" value="PAS"/>
    <property type="match status" value="3"/>
</dbReference>
<dbReference type="SUPFAM" id="SSF47384">
    <property type="entry name" value="Homodimeric domain of signal transducing histidine kinase"/>
    <property type="match status" value="1"/>
</dbReference>
<dbReference type="Gene3D" id="3.40.50.2300">
    <property type="match status" value="1"/>
</dbReference>
<keyword evidence="7" id="KW-0067">ATP-binding</keyword>
<dbReference type="SMART" id="SM00086">
    <property type="entry name" value="PAC"/>
    <property type="match status" value="3"/>
</dbReference>
<comment type="caution">
    <text evidence="14">The sequence shown here is derived from an EMBL/GenBank/DDBJ whole genome shotgun (WGS) entry which is preliminary data.</text>
</comment>
<dbReference type="NCBIfam" id="TIGR00229">
    <property type="entry name" value="sensory_box"/>
    <property type="match status" value="3"/>
</dbReference>
<dbReference type="InterPro" id="IPR000014">
    <property type="entry name" value="PAS"/>
</dbReference>
<protein>
    <recommendedName>
        <fullName evidence="2">histidine kinase</fullName>
        <ecNumber evidence="2">2.7.13.3</ecNumber>
    </recommendedName>
</protein>